<dbReference type="Gene3D" id="3.30.420.40">
    <property type="match status" value="2"/>
</dbReference>
<comment type="caution">
    <text evidence="2">The sequence shown here is derived from an EMBL/GenBank/DDBJ whole genome shotgun (WGS) entry which is preliminary data.</text>
</comment>
<evidence type="ECO:0000313" key="2">
    <source>
        <dbReference type="EMBL" id="GLX66687.1"/>
    </source>
</evidence>
<dbReference type="SUPFAM" id="SSF53067">
    <property type="entry name" value="Actin-like ATPase domain"/>
    <property type="match status" value="1"/>
</dbReference>
<dbReference type="Proteomes" id="UP001157114">
    <property type="component" value="Unassembled WGS sequence"/>
</dbReference>
<sequence>MSNYAIAFDVGGTFVKSAVLDPEGQVIPSTITSFPANAKASKAEILTQLMDMIRLQSEQIPVADGQLAGIGYAFPGPFDYERGICYVKEADKYESLYGVNVKDELLNRIKASSLKQRLAEGFGIVFENDAALFALGEYNAGQAASYKRSICMTLGTGTGSAFLEQGRLVKEGEGVPPNGWLYSLPFRDSITDDYISRRGILRLASEEGLPREWDVKEIADAALRGQSPAIRVFDLFGQELAELLMPFIRSFHADAVVIGGQIAKSHLLFEKKLRDGIAGTNAQLVFSKDTSVSTYTGIYPLLNEMWNRAGGASA</sequence>
<dbReference type="Pfam" id="PF00480">
    <property type="entry name" value="ROK"/>
    <property type="match status" value="1"/>
</dbReference>
<keyword evidence="3" id="KW-1185">Reference proteome</keyword>
<organism evidence="2 3">
    <name type="scientific">Paenibacillus glycanilyticus</name>
    <dbReference type="NCBI Taxonomy" id="126569"/>
    <lineage>
        <taxon>Bacteria</taxon>
        <taxon>Bacillati</taxon>
        <taxon>Bacillota</taxon>
        <taxon>Bacilli</taxon>
        <taxon>Bacillales</taxon>
        <taxon>Paenibacillaceae</taxon>
        <taxon>Paenibacillus</taxon>
    </lineage>
</organism>
<dbReference type="InterPro" id="IPR043129">
    <property type="entry name" value="ATPase_NBD"/>
</dbReference>
<dbReference type="InterPro" id="IPR000600">
    <property type="entry name" value="ROK"/>
</dbReference>
<evidence type="ECO:0000313" key="3">
    <source>
        <dbReference type="Proteomes" id="UP001157114"/>
    </source>
</evidence>
<proteinExistence type="inferred from homology"/>
<name>A0ABQ6G7X2_9BACL</name>
<gene>
    <name evidence="2" type="ORF">MU1_10310</name>
</gene>
<dbReference type="PANTHER" id="PTHR18964:SF149">
    <property type="entry name" value="BIFUNCTIONAL UDP-N-ACETYLGLUCOSAMINE 2-EPIMERASE_N-ACETYLMANNOSAMINE KINASE"/>
    <property type="match status" value="1"/>
</dbReference>
<dbReference type="EMBL" id="BSSQ01000004">
    <property type="protein sequence ID" value="GLX66687.1"/>
    <property type="molecule type" value="Genomic_DNA"/>
</dbReference>
<accession>A0ABQ6G7X2</accession>
<reference evidence="2 3" key="1">
    <citation type="submission" date="2023-03" db="EMBL/GenBank/DDBJ databases">
        <title>Draft genome sequence of the bacteria which degrade cell wall of Tricholomamatutake.</title>
        <authorList>
            <person name="Konishi Y."/>
            <person name="Fukuta Y."/>
            <person name="Shirasaka N."/>
        </authorList>
    </citation>
    <scope>NUCLEOTIDE SEQUENCE [LARGE SCALE GENOMIC DNA]</scope>
    <source>
        <strain evidence="3">mu1</strain>
    </source>
</reference>
<protein>
    <submittedName>
        <fullName evidence="2">Glucokinase</fullName>
    </submittedName>
</protein>
<evidence type="ECO:0000256" key="1">
    <source>
        <dbReference type="ARBA" id="ARBA00006479"/>
    </source>
</evidence>
<comment type="similarity">
    <text evidence="1">Belongs to the ROK (NagC/XylR) family.</text>
</comment>
<dbReference type="PANTHER" id="PTHR18964">
    <property type="entry name" value="ROK (REPRESSOR, ORF, KINASE) FAMILY"/>
    <property type="match status" value="1"/>
</dbReference>